<sequence>MVLIIILSVVIAVACFVAGVLVGASGMQSLHRESLTRIKTMVDNIADSVEKEKTVLKQINKLRRK</sequence>
<evidence type="ECO:0000313" key="1">
    <source>
        <dbReference type="EMBL" id="KKM11314.1"/>
    </source>
</evidence>
<protein>
    <submittedName>
        <fullName evidence="1">Uncharacterized protein</fullName>
    </submittedName>
</protein>
<name>A0A0F9HC70_9ZZZZ</name>
<reference evidence="1" key="1">
    <citation type="journal article" date="2015" name="Nature">
        <title>Complex archaea that bridge the gap between prokaryotes and eukaryotes.</title>
        <authorList>
            <person name="Spang A."/>
            <person name="Saw J.H."/>
            <person name="Jorgensen S.L."/>
            <person name="Zaremba-Niedzwiedzka K."/>
            <person name="Martijn J."/>
            <person name="Lind A.E."/>
            <person name="van Eijk R."/>
            <person name="Schleper C."/>
            <person name="Guy L."/>
            <person name="Ettema T.J."/>
        </authorList>
    </citation>
    <scope>NUCLEOTIDE SEQUENCE</scope>
</reference>
<dbReference type="EMBL" id="LAZR01015487">
    <property type="protein sequence ID" value="KKM11314.1"/>
    <property type="molecule type" value="Genomic_DNA"/>
</dbReference>
<gene>
    <name evidence="1" type="ORF">LCGC14_1721000</name>
</gene>
<proteinExistence type="predicted"/>
<organism evidence="1">
    <name type="scientific">marine sediment metagenome</name>
    <dbReference type="NCBI Taxonomy" id="412755"/>
    <lineage>
        <taxon>unclassified sequences</taxon>
        <taxon>metagenomes</taxon>
        <taxon>ecological metagenomes</taxon>
    </lineage>
</organism>
<dbReference type="AlphaFoldDB" id="A0A0F9HC70"/>
<accession>A0A0F9HC70</accession>
<comment type="caution">
    <text evidence="1">The sequence shown here is derived from an EMBL/GenBank/DDBJ whole genome shotgun (WGS) entry which is preliminary data.</text>
</comment>